<reference evidence="1 2" key="1">
    <citation type="submission" date="2016-10" db="EMBL/GenBank/DDBJ databases">
        <authorList>
            <person name="Varghese N."/>
            <person name="Submissions S."/>
        </authorList>
    </citation>
    <scope>NUCLEOTIDE SEQUENCE [LARGE SCALE GENOMIC DNA]</scope>
    <source>
        <strain evidence="1 2">DSM 9169</strain>
    </source>
</reference>
<name>A0ABY0VD40_9ACTO</name>
<gene>
    <name evidence="1" type="ORF">SAMN04489714_2145</name>
</gene>
<proteinExistence type="predicted"/>
<evidence type="ECO:0000313" key="2">
    <source>
        <dbReference type="Proteomes" id="UP000198976"/>
    </source>
</evidence>
<dbReference type="InterPro" id="IPR047990">
    <property type="entry name" value="DLW39-like"/>
</dbReference>
<sequence length="50" mass="5299">MKKAITTIAALAGAAIAGIVVRQIAQDLSNNADLWRSVTDEYEPESSTAH</sequence>
<dbReference type="Proteomes" id="UP000198976">
    <property type="component" value="Chromosome I"/>
</dbReference>
<organism evidence="1 2">
    <name type="scientific">Schaalia radingae</name>
    <dbReference type="NCBI Taxonomy" id="131110"/>
    <lineage>
        <taxon>Bacteria</taxon>
        <taxon>Bacillati</taxon>
        <taxon>Actinomycetota</taxon>
        <taxon>Actinomycetes</taxon>
        <taxon>Actinomycetales</taxon>
        <taxon>Actinomycetaceae</taxon>
        <taxon>Schaalia</taxon>
    </lineage>
</organism>
<accession>A0ABY0VD40</accession>
<dbReference type="EMBL" id="LT629792">
    <property type="protein sequence ID" value="SDU09770.1"/>
    <property type="molecule type" value="Genomic_DNA"/>
</dbReference>
<protein>
    <submittedName>
        <fullName evidence="1">Uncharacterized protein</fullName>
    </submittedName>
</protein>
<dbReference type="NCBIfam" id="NF038356">
    <property type="entry name" value="actino_DLW39"/>
    <property type="match status" value="1"/>
</dbReference>
<keyword evidence="2" id="KW-1185">Reference proteome</keyword>
<evidence type="ECO:0000313" key="1">
    <source>
        <dbReference type="EMBL" id="SDU09770.1"/>
    </source>
</evidence>
<dbReference type="RefSeq" id="WP_227469239.1">
    <property type="nucleotide sequence ID" value="NZ_LT629792.1"/>
</dbReference>